<comment type="caution">
    <text evidence="2">The sequence shown here is derived from an EMBL/GenBank/DDBJ whole genome shotgun (WGS) entry which is preliminary data.</text>
</comment>
<dbReference type="AlphaFoldDB" id="A0A3E2H5R8"/>
<keyword evidence="3" id="KW-1185">Reference proteome</keyword>
<dbReference type="InterPro" id="IPR013108">
    <property type="entry name" value="Amidohydro_3"/>
</dbReference>
<dbReference type="Proteomes" id="UP000258309">
    <property type="component" value="Unassembled WGS sequence"/>
</dbReference>
<feature type="non-terminal residue" evidence="2">
    <location>
        <position position="566"/>
    </location>
</feature>
<gene>
    <name evidence="2" type="ORF">B7463_g7614</name>
</gene>
<dbReference type="OrthoDB" id="3501663at2759"/>
<dbReference type="GO" id="GO:0016810">
    <property type="term" value="F:hydrolase activity, acting on carbon-nitrogen (but not peptide) bonds"/>
    <property type="evidence" value="ECO:0007669"/>
    <property type="project" value="InterPro"/>
</dbReference>
<dbReference type="PANTHER" id="PTHR22642:SF20">
    <property type="entry name" value="AMIDOHYDROLASE 3 DOMAIN-CONTAINING PROTEIN"/>
    <property type="match status" value="1"/>
</dbReference>
<dbReference type="SUPFAM" id="SSF51338">
    <property type="entry name" value="Composite domain of metallo-dependent hydrolases"/>
    <property type="match status" value="1"/>
</dbReference>
<evidence type="ECO:0000259" key="1">
    <source>
        <dbReference type="Pfam" id="PF07969"/>
    </source>
</evidence>
<dbReference type="Gene3D" id="2.30.40.10">
    <property type="entry name" value="Urease, subunit C, domain 1"/>
    <property type="match status" value="1"/>
</dbReference>
<sequence>MNIGIEQQNVRALKSRSLPISTPHSSSDRQRKMATVYENGRFFRTADGSFASAMIVENGVISHVGSETDHPVQIAKENKTLVVDMKGRTILPGFIDGHMHLLLLGQSLNTLSLEQCKNLEDIRATIKNYAAANPSIPRILCRGWMHSMTDGVALASMIDDLDPRPIFINSKDLHSAWCNTAALEELTCESMPDPEGGKIHRDANGKVSGLISEAAAQILVWPHVAKLAPMEDKVDAIKQAIDAYTRVGYTGMIDMAMDENCWEAFQVLRAQEKDLPIRLAAHWIINPSKDESVNIRQVDRAIELHKQFNTETSPNFRIAGIKVICDGVIDACTATLLEPYSSNGASPDALWTREMLDPVVKKADEAGLQVALHAIGDGAIKLAVDALEKCRQGRRHRVEHLELAAPAEAKRLGELQITASIQPVHADPAILRAWPKLLGEQRSSRAFPYKEFLTGGAILALGSDSPTAPYAPLVNMYTATTRRSARQPLEITTVNPEAALSLAAAVSAATQGAAYSCFADKWTGRLEVGLKADFVVMELEWTPEKLLQGRVCQTWFEGRKVYDVEA</sequence>
<reference evidence="2 3" key="1">
    <citation type="submission" date="2018-05" db="EMBL/GenBank/DDBJ databases">
        <title>Draft genome sequence of Scytalidium lignicola DSM 105466, a ubiquitous saprotrophic fungus.</title>
        <authorList>
            <person name="Buettner E."/>
            <person name="Gebauer A.M."/>
            <person name="Hofrichter M."/>
            <person name="Liers C."/>
            <person name="Kellner H."/>
        </authorList>
    </citation>
    <scope>NUCLEOTIDE SEQUENCE [LARGE SCALE GENOMIC DNA]</scope>
    <source>
        <strain evidence="2 3">DSM 105466</strain>
    </source>
</reference>
<dbReference type="PANTHER" id="PTHR22642">
    <property type="entry name" value="IMIDAZOLONEPROPIONASE"/>
    <property type="match status" value="1"/>
</dbReference>
<evidence type="ECO:0000313" key="3">
    <source>
        <dbReference type="Proteomes" id="UP000258309"/>
    </source>
</evidence>
<dbReference type="EMBL" id="NCSJ02000153">
    <property type="protein sequence ID" value="RFU28728.1"/>
    <property type="molecule type" value="Genomic_DNA"/>
</dbReference>
<dbReference type="SUPFAM" id="SSF51556">
    <property type="entry name" value="Metallo-dependent hydrolases"/>
    <property type="match status" value="1"/>
</dbReference>
<evidence type="ECO:0000313" key="2">
    <source>
        <dbReference type="EMBL" id="RFU28728.1"/>
    </source>
</evidence>
<feature type="domain" description="Amidohydrolase 3" evidence="1">
    <location>
        <begin position="82"/>
        <end position="562"/>
    </location>
</feature>
<dbReference type="Pfam" id="PF07969">
    <property type="entry name" value="Amidohydro_3"/>
    <property type="match status" value="1"/>
</dbReference>
<dbReference type="STRING" id="5539.A0A3E2H5R8"/>
<dbReference type="CDD" id="cd01300">
    <property type="entry name" value="YtcJ_like"/>
    <property type="match status" value="1"/>
</dbReference>
<dbReference type="OMA" id="HEPQMDE"/>
<dbReference type="Gene3D" id="3.10.310.70">
    <property type="match status" value="1"/>
</dbReference>
<protein>
    <recommendedName>
        <fullName evidence="1">Amidohydrolase 3 domain-containing protein</fullName>
    </recommendedName>
</protein>
<accession>A0A3E2H5R8</accession>
<proteinExistence type="predicted"/>
<organism evidence="2 3">
    <name type="scientific">Scytalidium lignicola</name>
    <name type="common">Hyphomycete</name>
    <dbReference type="NCBI Taxonomy" id="5539"/>
    <lineage>
        <taxon>Eukaryota</taxon>
        <taxon>Fungi</taxon>
        <taxon>Dikarya</taxon>
        <taxon>Ascomycota</taxon>
        <taxon>Pezizomycotina</taxon>
        <taxon>Leotiomycetes</taxon>
        <taxon>Leotiomycetes incertae sedis</taxon>
        <taxon>Scytalidium</taxon>
    </lineage>
</organism>
<dbReference type="Gene3D" id="3.20.20.140">
    <property type="entry name" value="Metal-dependent hydrolases"/>
    <property type="match status" value="1"/>
</dbReference>
<dbReference type="InterPro" id="IPR033932">
    <property type="entry name" value="YtcJ-like"/>
</dbReference>
<dbReference type="InterPro" id="IPR032466">
    <property type="entry name" value="Metal_Hydrolase"/>
</dbReference>
<name>A0A3E2H5R8_SCYLI</name>
<feature type="non-terminal residue" evidence="2">
    <location>
        <position position="1"/>
    </location>
</feature>
<dbReference type="InterPro" id="IPR011059">
    <property type="entry name" value="Metal-dep_hydrolase_composite"/>
</dbReference>